<gene>
    <name evidence="2" type="ORF">L0M14_08770</name>
</gene>
<evidence type="ECO:0000256" key="1">
    <source>
        <dbReference type="SAM" id="Phobius"/>
    </source>
</evidence>
<feature type="transmembrane region" description="Helical" evidence="1">
    <location>
        <begin position="12"/>
        <end position="29"/>
    </location>
</feature>
<proteinExistence type="predicted"/>
<accession>A0ABY3SMC1</accession>
<sequence length="71" mass="8475">MKRRTSKKLHILLYLILMSTIPVMIYLQLHSEVMLSMLLLGFMFALCMVMFWASAREHESEKPVNQKRYLN</sequence>
<dbReference type="RefSeq" id="WP_235121768.1">
    <property type="nucleotide sequence ID" value="NZ_CP090978.1"/>
</dbReference>
<reference evidence="2 3" key="1">
    <citation type="journal article" date="2024" name="Int. J. Syst. Evol. Microbiol.">
        <title>Paenibacillus hexagrammi sp. nov., a novel bacterium isolated from the gut content of Hexagrammos agrammus.</title>
        <authorList>
            <person name="Jung H.K."/>
            <person name="Kim D.G."/>
            <person name="Zin H."/>
            <person name="Park J."/>
            <person name="Jung H."/>
            <person name="Kim Y.O."/>
            <person name="Kong H.J."/>
            <person name="Kim J.W."/>
            <person name="Kim Y.S."/>
        </authorList>
    </citation>
    <scope>NUCLEOTIDE SEQUENCE [LARGE SCALE GENOMIC DNA]</scope>
    <source>
        <strain evidence="2 3">YPD9-1</strain>
    </source>
</reference>
<evidence type="ECO:0000313" key="3">
    <source>
        <dbReference type="Proteomes" id="UP001649230"/>
    </source>
</evidence>
<keyword evidence="3" id="KW-1185">Reference proteome</keyword>
<evidence type="ECO:0000313" key="2">
    <source>
        <dbReference type="EMBL" id="UJF35198.1"/>
    </source>
</evidence>
<keyword evidence="1" id="KW-0812">Transmembrane</keyword>
<dbReference type="EMBL" id="CP090978">
    <property type="protein sequence ID" value="UJF35198.1"/>
    <property type="molecule type" value="Genomic_DNA"/>
</dbReference>
<keyword evidence="1" id="KW-0472">Membrane</keyword>
<dbReference type="Proteomes" id="UP001649230">
    <property type="component" value="Chromosome"/>
</dbReference>
<name>A0ABY3SMC1_9BACL</name>
<keyword evidence="1" id="KW-1133">Transmembrane helix</keyword>
<protein>
    <submittedName>
        <fullName evidence="2">Uncharacterized protein</fullName>
    </submittedName>
</protein>
<feature type="transmembrane region" description="Helical" evidence="1">
    <location>
        <begin position="35"/>
        <end position="53"/>
    </location>
</feature>
<organism evidence="2 3">
    <name type="scientific">Paenibacillus hexagrammi</name>
    <dbReference type="NCBI Taxonomy" id="2908839"/>
    <lineage>
        <taxon>Bacteria</taxon>
        <taxon>Bacillati</taxon>
        <taxon>Bacillota</taxon>
        <taxon>Bacilli</taxon>
        <taxon>Bacillales</taxon>
        <taxon>Paenibacillaceae</taxon>
        <taxon>Paenibacillus</taxon>
    </lineage>
</organism>